<dbReference type="STRING" id="426128.SAMN05660297_00127"/>
<reference evidence="9 10" key="1">
    <citation type="submission" date="2016-10" db="EMBL/GenBank/DDBJ databases">
        <authorList>
            <person name="de Groot N.N."/>
        </authorList>
    </citation>
    <scope>NUCLEOTIDE SEQUENCE [LARGE SCALE GENOMIC DNA]</scope>
    <source>
        <strain evidence="9 10">DSM 18979</strain>
    </source>
</reference>
<dbReference type="EMBL" id="FOHU01000001">
    <property type="protein sequence ID" value="SES65898.1"/>
    <property type="molecule type" value="Genomic_DNA"/>
</dbReference>
<keyword evidence="10" id="KW-1185">Reference proteome</keyword>
<gene>
    <name evidence="9" type="ORF">SAMN05660297_00127</name>
</gene>
<evidence type="ECO:0000256" key="6">
    <source>
        <dbReference type="SAM" id="Coils"/>
    </source>
</evidence>
<protein>
    <submittedName>
        <fullName evidence="9">TIGR00255 family protein</fullName>
    </submittedName>
</protein>
<feature type="domain" description="Endoribonuclease YicC-like C-terminal" evidence="8">
    <location>
        <begin position="184"/>
        <end position="304"/>
    </location>
</feature>
<evidence type="ECO:0000256" key="1">
    <source>
        <dbReference type="ARBA" id="ARBA00001968"/>
    </source>
</evidence>
<comment type="cofactor">
    <cofactor evidence="1">
        <name>a divalent metal cation</name>
        <dbReference type="ChEBI" id="CHEBI:60240"/>
    </cofactor>
</comment>
<evidence type="ECO:0000259" key="7">
    <source>
        <dbReference type="Pfam" id="PF03755"/>
    </source>
</evidence>
<dbReference type="Pfam" id="PF03755">
    <property type="entry name" value="YicC-like_N"/>
    <property type="match status" value="1"/>
</dbReference>
<dbReference type="GO" id="GO:0016787">
    <property type="term" value="F:hydrolase activity"/>
    <property type="evidence" value="ECO:0007669"/>
    <property type="project" value="UniProtKB-KW"/>
</dbReference>
<dbReference type="PANTHER" id="PTHR30636:SF3">
    <property type="entry name" value="UPF0701 PROTEIN YICC"/>
    <property type="match status" value="1"/>
</dbReference>
<sequence>MGKVVNGRVKTMLTSMTGFGRGEVQKEGKYFHIELKSVNHRYMDISIKMPRSFTYLEDRIRQLVKKYIQRGRVEIFITYKNLGESDIKVTTDITLAHQYIKALEEIHNSFSIEKDIGVSTIARFPDVLQLEKQEENEEIVWNLLKEGLTQALNNLLEMRKEEGSELKDDLEKRLEILIALIAKIKDRSPEVVKEHKERLTKRIREFMEEEIEIDEARIALEVALFADKSNITEEIVRLNSHIVQFNKSMEQKEAIGRKLDFLIQEMNREINTIGSKANDLVISNIVVDIKSELEKIREQIQNIE</sequence>
<organism evidence="9 10">
    <name type="scientific">Natronincola peptidivorans</name>
    <dbReference type="NCBI Taxonomy" id="426128"/>
    <lineage>
        <taxon>Bacteria</taxon>
        <taxon>Bacillati</taxon>
        <taxon>Bacillota</taxon>
        <taxon>Clostridia</taxon>
        <taxon>Peptostreptococcales</taxon>
        <taxon>Natronincolaceae</taxon>
        <taxon>Natronincola</taxon>
    </lineage>
</organism>
<dbReference type="Proteomes" id="UP000199568">
    <property type="component" value="Unassembled WGS sequence"/>
</dbReference>
<evidence type="ECO:0000259" key="8">
    <source>
        <dbReference type="Pfam" id="PF08340"/>
    </source>
</evidence>
<dbReference type="InterPro" id="IPR013551">
    <property type="entry name" value="YicC-like_C"/>
</dbReference>
<feature type="coiled-coil region" evidence="6">
    <location>
        <begin position="153"/>
        <end position="187"/>
    </location>
</feature>
<dbReference type="PANTHER" id="PTHR30636">
    <property type="entry name" value="UPF0701 PROTEIN YICC"/>
    <property type="match status" value="1"/>
</dbReference>
<evidence type="ECO:0000313" key="9">
    <source>
        <dbReference type="EMBL" id="SES65898.1"/>
    </source>
</evidence>
<dbReference type="InterPro" id="IPR005229">
    <property type="entry name" value="YicC/YloC-like"/>
</dbReference>
<dbReference type="AlphaFoldDB" id="A0A1H9YAD3"/>
<dbReference type="InterPro" id="IPR013527">
    <property type="entry name" value="YicC-like_N"/>
</dbReference>
<proteinExistence type="inferred from homology"/>
<keyword evidence="6" id="KW-0175">Coiled coil</keyword>
<name>A0A1H9YAD3_9FIRM</name>
<keyword evidence="2" id="KW-0540">Nuclease</keyword>
<dbReference type="Pfam" id="PF08340">
    <property type="entry name" value="YicC-like_C"/>
    <property type="match status" value="1"/>
</dbReference>
<evidence type="ECO:0000256" key="5">
    <source>
        <dbReference type="ARBA" id="ARBA00035648"/>
    </source>
</evidence>
<accession>A0A1H9YAD3</accession>
<keyword evidence="3" id="KW-0255">Endonuclease</keyword>
<keyword evidence="4" id="KW-0378">Hydrolase</keyword>
<dbReference type="NCBIfam" id="TIGR00255">
    <property type="entry name" value="YicC/YloC family endoribonuclease"/>
    <property type="match status" value="1"/>
</dbReference>
<evidence type="ECO:0000256" key="4">
    <source>
        <dbReference type="ARBA" id="ARBA00022801"/>
    </source>
</evidence>
<comment type="similarity">
    <text evidence="5">Belongs to the YicC/YloC family.</text>
</comment>
<dbReference type="GO" id="GO:0004521">
    <property type="term" value="F:RNA endonuclease activity"/>
    <property type="evidence" value="ECO:0007669"/>
    <property type="project" value="InterPro"/>
</dbReference>
<evidence type="ECO:0000256" key="3">
    <source>
        <dbReference type="ARBA" id="ARBA00022759"/>
    </source>
</evidence>
<feature type="domain" description="Endoribonuclease YicC-like N-terminal" evidence="7">
    <location>
        <begin position="14"/>
        <end position="167"/>
    </location>
</feature>
<evidence type="ECO:0000313" key="10">
    <source>
        <dbReference type="Proteomes" id="UP000199568"/>
    </source>
</evidence>
<evidence type="ECO:0000256" key="2">
    <source>
        <dbReference type="ARBA" id="ARBA00022722"/>
    </source>
</evidence>